<gene>
    <name evidence="1" type="ORF">SAMN04487968_11611</name>
</gene>
<dbReference type="AlphaFoldDB" id="A0A1I1NCU5"/>
<evidence type="ECO:0000313" key="2">
    <source>
        <dbReference type="Proteomes" id="UP000198832"/>
    </source>
</evidence>
<dbReference type="EMBL" id="FOLB01000016">
    <property type="protein sequence ID" value="SFC95062.1"/>
    <property type="molecule type" value="Genomic_DNA"/>
</dbReference>
<protein>
    <submittedName>
        <fullName evidence="1">Uncharacterized protein</fullName>
    </submittedName>
</protein>
<name>A0A1I1NCU5_9ACTN</name>
<evidence type="ECO:0000313" key="1">
    <source>
        <dbReference type="EMBL" id="SFC95062.1"/>
    </source>
</evidence>
<accession>A0A1I1NCU5</accession>
<keyword evidence="2" id="KW-1185">Reference proteome</keyword>
<reference evidence="1 2" key="1">
    <citation type="submission" date="2016-10" db="EMBL/GenBank/DDBJ databases">
        <authorList>
            <person name="de Groot N.N."/>
        </authorList>
    </citation>
    <scope>NUCLEOTIDE SEQUENCE [LARGE SCALE GENOMIC DNA]</scope>
    <source>
        <strain evidence="1 2">CGMCC 1.7056</strain>
    </source>
</reference>
<proteinExistence type="predicted"/>
<organism evidence="1 2">
    <name type="scientific">Nocardioides terrae</name>
    <dbReference type="NCBI Taxonomy" id="574651"/>
    <lineage>
        <taxon>Bacteria</taxon>
        <taxon>Bacillati</taxon>
        <taxon>Actinomycetota</taxon>
        <taxon>Actinomycetes</taxon>
        <taxon>Propionibacteriales</taxon>
        <taxon>Nocardioidaceae</taxon>
        <taxon>Nocardioides</taxon>
    </lineage>
</organism>
<sequence length="108" mass="12062">MLVLLGEFRGVRSELVRRKDGSVVKRKDGTDWERREARLLTGRDGDYVQSVELLGDSLTDESFPAAGTMVALEVSIETRAVGERVYRTFKAWKRVPEVEAILPQPAGA</sequence>
<dbReference type="Proteomes" id="UP000198832">
    <property type="component" value="Unassembled WGS sequence"/>
</dbReference>
<dbReference type="RefSeq" id="WP_091126297.1">
    <property type="nucleotide sequence ID" value="NZ_FOLB01000016.1"/>
</dbReference>